<dbReference type="AlphaFoldDB" id="A0A645A234"/>
<reference evidence="1" key="1">
    <citation type="submission" date="2019-08" db="EMBL/GenBank/DDBJ databases">
        <authorList>
            <person name="Kucharzyk K."/>
            <person name="Murdoch R.W."/>
            <person name="Higgins S."/>
            <person name="Loffler F."/>
        </authorList>
    </citation>
    <scope>NUCLEOTIDE SEQUENCE</scope>
</reference>
<dbReference type="InterPro" id="IPR046141">
    <property type="entry name" value="DUF6143"/>
</dbReference>
<proteinExistence type="predicted"/>
<protein>
    <submittedName>
        <fullName evidence="1">Uncharacterized protein</fullName>
    </submittedName>
</protein>
<dbReference type="Pfam" id="PF19640">
    <property type="entry name" value="DUF6143"/>
    <property type="match status" value="1"/>
</dbReference>
<dbReference type="EMBL" id="VSSQ01011498">
    <property type="protein sequence ID" value="MPM46976.1"/>
    <property type="molecule type" value="Genomic_DNA"/>
</dbReference>
<evidence type="ECO:0000313" key="1">
    <source>
        <dbReference type="EMBL" id="MPM46976.1"/>
    </source>
</evidence>
<gene>
    <name evidence="1" type="ORF">SDC9_93683</name>
</gene>
<sequence>MLGSKRVFTNNNQNNYVQSVNIPIELFESMKGEYFVGYAENLLFGKGTKAWARLYNPYNSGVNLHVNVWTVSDISAGPYNAQFWFNANPSCGFTESKLFTCSNTAIWPVPVPKSIIQKAINVTNDPYGGAKAFVRTSQPGITIADNENGKFIFPPGGSFLVLISLVEGYDDPADGRIAFGWWEEKIPNGGKQLI</sequence>
<name>A0A645A234_9ZZZZ</name>
<comment type="caution">
    <text evidence="1">The sequence shown here is derived from an EMBL/GenBank/DDBJ whole genome shotgun (WGS) entry which is preliminary data.</text>
</comment>
<accession>A0A645A234</accession>
<organism evidence="1">
    <name type="scientific">bioreactor metagenome</name>
    <dbReference type="NCBI Taxonomy" id="1076179"/>
    <lineage>
        <taxon>unclassified sequences</taxon>
        <taxon>metagenomes</taxon>
        <taxon>ecological metagenomes</taxon>
    </lineage>
</organism>